<dbReference type="Proteomes" id="UP000216961">
    <property type="component" value="Unassembled WGS sequence"/>
</dbReference>
<comment type="caution">
    <text evidence="1">The sequence shown here is derived from an EMBL/GenBank/DDBJ whole genome shotgun (WGS) entry which is preliminary data.</text>
</comment>
<dbReference type="RefSeq" id="WP_095331866.1">
    <property type="nucleotide sequence ID" value="NZ_CP026031.1"/>
</dbReference>
<dbReference type="KEGG" id="bcir:C2I06_08180"/>
<proteinExistence type="predicted"/>
<dbReference type="Pfam" id="PF00144">
    <property type="entry name" value="Beta-lactamase"/>
    <property type="match status" value="1"/>
</dbReference>
<dbReference type="InterPro" id="IPR050491">
    <property type="entry name" value="AmpC-like"/>
</dbReference>
<dbReference type="Gene3D" id="3.40.710.10">
    <property type="entry name" value="DD-peptidase/beta-lactamase superfamily"/>
    <property type="match status" value="1"/>
</dbReference>
<dbReference type="PANTHER" id="PTHR46825">
    <property type="entry name" value="D-ALANYL-D-ALANINE-CARBOXYPEPTIDASE/ENDOPEPTIDASE AMPH"/>
    <property type="match status" value="1"/>
</dbReference>
<name>A0A268F9W2_NIACI</name>
<dbReference type="AlphaFoldDB" id="A0A268F9W2"/>
<evidence type="ECO:0000313" key="1">
    <source>
        <dbReference type="EMBL" id="PAD82134.1"/>
    </source>
</evidence>
<gene>
    <name evidence="1" type="ORF">CHH57_16470</name>
</gene>
<dbReference type="InterPro" id="IPR012338">
    <property type="entry name" value="Beta-lactam/transpept-like"/>
</dbReference>
<evidence type="ECO:0000313" key="2">
    <source>
        <dbReference type="Proteomes" id="UP000216961"/>
    </source>
</evidence>
<sequence length="344" mass="38532">MALTNLNVEERMKHYKIAGLSIAVIQDANLNCIKQYGVKEAGKTDIVNEQTRFHSASISKFVTAMLVLKLVETGLLDLDEDVNVKLSSWRLTANKWIKGKKVTLRDLLSHQSGIIDPEGSFREWKENEEVPPMIDILEGTSVFNRQKIQISCEPMSAFHYSDAGFCIIQQLIEDTLQKSFHIVLKEFLLQPLHMNQSCIDIRGVENISSGHDNKGQIIYGNYPFYPYPAACDIWTTPADLAILVLELMNALEGRSQLGLSRQNAKEIISPQGNINWIGLSVFLDSSNKEVEISALGWGIGFQSMLVAYPLLKKGAIIMTNTDLGVHQMKGIIGEIYHSIFGNDY</sequence>
<accession>A0A268F9W2</accession>
<dbReference type="EMBL" id="NPBQ01000098">
    <property type="protein sequence ID" value="PAD82134.1"/>
    <property type="molecule type" value="Genomic_DNA"/>
</dbReference>
<protein>
    <submittedName>
        <fullName evidence="1">Penicillin-binding protein</fullName>
    </submittedName>
</protein>
<dbReference type="PANTHER" id="PTHR46825:SF9">
    <property type="entry name" value="BETA-LACTAMASE-RELATED DOMAIN-CONTAINING PROTEIN"/>
    <property type="match status" value="1"/>
</dbReference>
<organism evidence="1 2">
    <name type="scientific">Niallia circulans</name>
    <name type="common">Bacillus circulans</name>
    <dbReference type="NCBI Taxonomy" id="1397"/>
    <lineage>
        <taxon>Bacteria</taxon>
        <taxon>Bacillati</taxon>
        <taxon>Bacillota</taxon>
        <taxon>Bacilli</taxon>
        <taxon>Bacillales</taxon>
        <taxon>Bacillaceae</taxon>
        <taxon>Niallia</taxon>
    </lineage>
</organism>
<reference evidence="1 2" key="1">
    <citation type="submission" date="2017-07" db="EMBL/GenBank/DDBJ databases">
        <title>Isolation and whole genome analysis of endospore-forming bacteria from heroin.</title>
        <authorList>
            <person name="Kalinowski J."/>
            <person name="Ahrens B."/>
            <person name="Al-Dilaimi A."/>
            <person name="Winkler A."/>
            <person name="Wibberg D."/>
            <person name="Schleenbecker U."/>
            <person name="Ruckert C."/>
            <person name="Wolfel R."/>
            <person name="Grass G."/>
        </authorList>
    </citation>
    <scope>NUCLEOTIDE SEQUENCE [LARGE SCALE GENOMIC DNA]</scope>
    <source>
        <strain evidence="1 2">7521-2</strain>
    </source>
</reference>
<dbReference type="InterPro" id="IPR001466">
    <property type="entry name" value="Beta-lactam-related"/>
</dbReference>
<dbReference type="SUPFAM" id="SSF56601">
    <property type="entry name" value="beta-lactamase/transpeptidase-like"/>
    <property type="match status" value="1"/>
</dbReference>